<dbReference type="SUPFAM" id="SSF53927">
    <property type="entry name" value="Cytidine deaminase-like"/>
    <property type="match status" value="1"/>
</dbReference>
<dbReference type="EMBL" id="BSDZ01000011">
    <property type="protein sequence ID" value="GLI62105.1"/>
    <property type="molecule type" value="Genomic_DNA"/>
</dbReference>
<feature type="region of interest" description="Disordered" evidence="1">
    <location>
        <begin position="320"/>
        <end position="352"/>
    </location>
</feature>
<dbReference type="PROSITE" id="PS51747">
    <property type="entry name" value="CYT_DCMP_DEAMINASES_2"/>
    <property type="match status" value="1"/>
</dbReference>
<comment type="caution">
    <text evidence="3">The sequence shown here is derived from an EMBL/GenBank/DDBJ whole genome shotgun (WGS) entry which is preliminary data.</text>
</comment>
<evidence type="ECO:0000313" key="3">
    <source>
        <dbReference type="EMBL" id="GLI62105.1"/>
    </source>
</evidence>
<dbReference type="InterPro" id="IPR002125">
    <property type="entry name" value="CMP_dCMP_dom"/>
</dbReference>
<feature type="non-terminal residue" evidence="3">
    <location>
        <position position="1"/>
    </location>
</feature>
<organism evidence="3 4">
    <name type="scientific">Volvox africanus</name>
    <dbReference type="NCBI Taxonomy" id="51714"/>
    <lineage>
        <taxon>Eukaryota</taxon>
        <taxon>Viridiplantae</taxon>
        <taxon>Chlorophyta</taxon>
        <taxon>core chlorophytes</taxon>
        <taxon>Chlorophyceae</taxon>
        <taxon>CS clade</taxon>
        <taxon>Chlamydomonadales</taxon>
        <taxon>Volvocaceae</taxon>
        <taxon>Volvox</taxon>
    </lineage>
</organism>
<accession>A0ABQ5RX40</accession>
<dbReference type="InterPro" id="IPR058535">
    <property type="entry name" value="MafB19-deam"/>
</dbReference>
<evidence type="ECO:0000313" key="4">
    <source>
        <dbReference type="Proteomes" id="UP001165090"/>
    </source>
</evidence>
<feature type="domain" description="CMP/dCMP-type deaminase" evidence="2">
    <location>
        <begin position="1"/>
        <end position="56"/>
    </location>
</feature>
<dbReference type="InterPro" id="IPR016193">
    <property type="entry name" value="Cytidine_deaminase-like"/>
</dbReference>
<dbReference type="PANTHER" id="PTHR11079">
    <property type="entry name" value="CYTOSINE DEAMINASE FAMILY MEMBER"/>
    <property type="match status" value="1"/>
</dbReference>
<sequence>WRLLGATMYVTLEPCPMCAGAILQARLARVVYGARQPRLGADGSWLQLFPRTSGSSADLQPCGAFDGARKRDDCECDGLGYSSDWESDAQCERTWSSRGGGDHIDSDIGGKGCNGRLGGNVDPDQCQDGETCAASSLDRDAEGPDQKLRTCSTGIGDGRYWAVELAARNCAWDQDSHEGAVNGSGRFHQSDTGCSQAGDDNFYDSVSLSGSIDRTLHSNGRHSVSSCGNGGAWYDAPDGGDGGVADGNYCSISDWGGSGHTGNASGVGDGRVGWSKECDENRLDLECEIHGNGCGKHRMRGAIGDGRGWVNPAVLHPPWHESVVQADSTARKGRRGKDKASHGRRPRLRGGRAAEELLPLQPHPFHTNFEVQGGCLADESAELMRSFFRRRRRECRRDRSDVGLEVAAV</sequence>
<evidence type="ECO:0000256" key="1">
    <source>
        <dbReference type="SAM" id="MobiDB-lite"/>
    </source>
</evidence>
<dbReference type="Proteomes" id="UP001165090">
    <property type="component" value="Unassembled WGS sequence"/>
</dbReference>
<gene>
    <name evidence="3" type="ORF">VaNZ11_004688</name>
</gene>
<proteinExistence type="predicted"/>
<dbReference type="Pfam" id="PF14437">
    <property type="entry name" value="MafB19-deam"/>
    <property type="match status" value="1"/>
</dbReference>
<dbReference type="CDD" id="cd01285">
    <property type="entry name" value="nucleoside_deaminase"/>
    <property type="match status" value="1"/>
</dbReference>
<name>A0ABQ5RX40_9CHLO</name>
<keyword evidence="4" id="KW-1185">Reference proteome</keyword>
<feature type="compositionally biased region" description="Basic residues" evidence="1">
    <location>
        <begin position="331"/>
        <end position="350"/>
    </location>
</feature>
<evidence type="ECO:0000259" key="2">
    <source>
        <dbReference type="PROSITE" id="PS51747"/>
    </source>
</evidence>
<dbReference type="Gene3D" id="3.40.140.10">
    <property type="entry name" value="Cytidine Deaminase, domain 2"/>
    <property type="match status" value="1"/>
</dbReference>
<dbReference type="PANTHER" id="PTHR11079:SF179">
    <property type="entry name" value="TRNA(ADENINE(34)) DEAMINASE, CHLOROPLASTIC"/>
    <property type="match status" value="1"/>
</dbReference>
<reference evidence="3 4" key="1">
    <citation type="journal article" date="2023" name="IScience">
        <title>Expanded male sex-determining region conserved during the evolution of homothallism in the green alga Volvox.</title>
        <authorList>
            <person name="Yamamoto K."/>
            <person name="Matsuzaki R."/>
            <person name="Mahakham W."/>
            <person name="Heman W."/>
            <person name="Sekimoto H."/>
            <person name="Kawachi M."/>
            <person name="Minakuchi Y."/>
            <person name="Toyoda A."/>
            <person name="Nozaki H."/>
        </authorList>
    </citation>
    <scope>NUCLEOTIDE SEQUENCE [LARGE SCALE GENOMIC DNA]</scope>
    <source>
        <strain evidence="3 4">NIES-4468</strain>
    </source>
</reference>
<protein>
    <recommendedName>
        <fullName evidence="2">CMP/dCMP-type deaminase domain-containing protein</fullName>
    </recommendedName>
</protein>